<protein>
    <submittedName>
        <fullName evidence="2">Uncharacterized protein</fullName>
    </submittedName>
</protein>
<name>A0A8X6IYN9_9ARAC</name>
<dbReference type="EMBL" id="BMAV01028120">
    <property type="protein sequence ID" value="GFS65223.1"/>
    <property type="molecule type" value="Genomic_DNA"/>
</dbReference>
<evidence type="ECO:0000313" key="3">
    <source>
        <dbReference type="Proteomes" id="UP000886998"/>
    </source>
</evidence>
<proteinExistence type="predicted"/>
<keyword evidence="3" id="KW-1185">Reference proteome</keyword>
<accession>A0A8X6IYN9</accession>
<comment type="caution">
    <text evidence="2">The sequence shown here is derived from an EMBL/GenBank/DDBJ whole genome shotgun (WGS) entry which is preliminary data.</text>
</comment>
<evidence type="ECO:0000313" key="2">
    <source>
        <dbReference type="EMBL" id="GFS65223.1"/>
    </source>
</evidence>
<evidence type="ECO:0000256" key="1">
    <source>
        <dbReference type="SAM" id="MobiDB-lite"/>
    </source>
</evidence>
<feature type="region of interest" description="Disordered" evidence="1">
    <location>
        <begin position="125"/>
        <end position="148"/>
    </location>
</feature>
<organism evidence="2 3">
    <name type="scientific">Trichonephila inaurata madagascariensis</name>
    <dbReference type="NCBI Taxonomy" id="2747483"/>
    <lineage>
        <taxon>Eukaryota</taxon>
        <taxon>Metazoa</taxon>
        <taxon>Ecdysozoa</taxon>
        <taxon>Arthropoda</taxon>
        <taxon>Chelicerata</taxon>
        <taxon>Arachnida</taxon>
        <taxon>Araneae</taxon>
        <taxon>Araneomorphae</taxon>
        <taxon>Entelegynae</taxon>
        <taxon>Araneoidea</taxon>
        <taxon>Nephilidae</taxon>
        <taxon>Trichonephila</taxon>
        <taxon>Trichonephila inaurata</taxon>
    </lineage>
</organism>
<reference evidence="2" key="1">
    <citation type="submission" date="2020-08" db="EMBL/GenBank/DDBJ databases">
        <title>Multicomponent nature underlies the extraordinary mechanical properties of spider dragline silk.</title>
        <authorList>
            <person name="Kono N."/>
            <person name="Nakamura H."/>
            <person name="Mori M."/>
            <person name="Yoshida Y."/>
            <person name="Ohtoshi R."/>
            <person name="Malay A.D."/>
            <person name="Moran D.A.P."/>
            <person name="Tomita M."/>
            <person name="Numata K."/>
            <person name="Arakawa K."/>
        </authorList>
    </citation>
    <scope>NUCLEOTIDE SEQUENCE</scope>
</reference>
<dbReference type="Proteomes" id="UP000886998">
    <property type="component" value="Unassembled WGS sequence"/>
</dbReference>
<sequence length="148" mass="16584">MDDDKSFQLQLAVYQGADLVAYLNFMIIFRAQLNTLKYSKACPSDLAKLLRPILSDYEPRDFPHVSRHPQPELLIAEPPVPVPIQIPEPIQIPKPMQIPEPPVPEPPVPEPVQIPEFDTLELTLTDTSNRDPPTICFSGDPTNHSIGL</sequence>
<dbReference type="AlphaFoldDB" id="A0A8X6IYN9"/>
<gene>
    <name evidence="2" type="ORF">TNIN_264831</name>
</gene>